<accession>A0A815T8L6</accession>
<dbReference type="EMBL" id="CAJNOR010008695">
    <property type="protein sequence ID" value="CAF1636341.1"/>
    <property type="molecule type" value="Genomic_DNA"/>
</dbReference>
<sequence length="263" mass="30022">MTDTQFNKDEQLNVIDNQVDNLSDEDSNHTHHVKEMKSEVKNDLDSKEKTTISKLTSVEDILNVDVFDDFILQNFTPFSEKTDVVQWFDETEDKFKQFRMGTNARYKAISFLTTGDGKRKYVKHRKEIQSFDDFYEFLLAELDSLSDATYTTKRSHSVTFLTDNLKNSTRIEPELIPKPSTANNDISTVSFQRSIANDSTAMVHRDIANSFNGRPSVLSTTSSSHSSTMDLDQNLNDLRRAIVQDLIKNPKVFKGGKDNVKNG</sequence>
<gene>
    <name evidence="2" type="ORF">EDS130_LOCUS42438</name>
    <name evidence="3" type="ORF">XAT740_LOCUS52547</name>
</gene>
<feature type="compositionally biased region" description="Basic and acidic residues" evidence="1">
    <location>
        <begin position="26"/>
        <end position="41"/>
    </location>
</feature>
<evidence type="ECO:0000313" key="4">
    <source>
        <dbReference type="Proteomes" id="UP000663828"/>
    </source>
</evidence>
<feature type="region of interest" description="Disordered" evidence="1">
    <location>
        <begin position="21"/>
        <end position="41"/>
    </location>
</feature>
<name>A0A815T8L6_ADIRI</name>
<dbReference type="OrthoDB" id="10044916at2759"/>
<dbReference type="EMBL" id="CAJNOJ010000618">
    <property type="protein sequence ID" value="CAF1497829.1"/>
    <property type="molecule type" value="Genomic_DNA"/>
</dbReference>
<dbReference type="Proteomes" id="UP000663828">
    <property type="component" value="Unassembled WGS sequence"/>
</dbReference>
<keyword evidence="4" id="KW-1185">Reference proteome</keyword>
<comment type="caution">
    <text evidence="2">The sequence shown here is derived from an EMBL/GenBank/DDBJ whole genome shotgun (WGS) entry which is preliminary data.</text>
</comment>
<evidence type="ECO:0000313" key="2">
    <source>
        <dbReference type="EMBL" id="CAF1497829.1"/>
    </source>
</evidence>
<evidence type="ECO:0000313" key="3">
    <source>
        <dbReference type="EMBL" id="CAF1636341.1"/>
    </source>
</evidence>
<evidence type="ECO:0000256" key="1">
    <source>
        <dbReference type="SAM" id="MobiDB-lite"/>
    </source>
</evidence>
<dbReference type="Proteomes" id="UP000663852">
    <property type="component" value="Unassembled WGS sequence"/>
</dbReference>
<proteinExistence type="predicted"/>
<evidence type="ECO:0000313" key="5">
    <source>
        <dbReference type="Proteomes" id="UP000663852"/>
    </source>
</evidence>
<protein>
    <submittedName>
        <fullName evidence="2">Uncharacterized protein</fullName>
    </submittedName>
</protein>
<organism evidence="2 5">
    <name type="scientific">Adineta ricciae</name>
    <name type="common">Rotifer</name>
    <dbReference type="NCBI Taxonomy" id="249248"/>
    <lineage>
        <taxon>Eukaryota</taxon>
        <taxon>Metazoa</taxon>
        <taxon>Spiralia</taxon>
        <taxon>Gnathifera</taxon>
        <taxon>Rotifera</taxon>
        <taxon>Eurotatoria</taxon>
        <taxon>Bdelloidea</taxon>
        <taxon>Adinetida</taxon>
        <taxon>Adinetidae</taxon>
        <taxon>Adineta</taxon>
    </lineage>
</organism>
<reference evidence="2" key="1">
    <citation type="submission" date="2021-02" db="EMBL/GenBank/DDBJ databases">
        <authorList>
            <person name="Nowell W R."/>
        </authorList>
    </citation>
    <scope>NUCLEOTIDE SEQUENCE</scope>
</reference>
<dbReference type="AlphaFoldDB" id="A0A815T8L6"/>